<dbReference type="PROSITE" id="PS50261">
    <property type="entry name" value="G_PROTEIN_RECEP_F2_4"/>
    <property type="match status" value="1"/>
</dbReference>
<dbReference type="InterPro" id="IPR000832">
    <property type="entry name" value="GPCR_2_secretin-like"/>
</dbReference>
<dbReference type="InterPro" id="IPR050332">
    <property type="entry name" value="GPCR_2"/>
</dbReference>
<dbReference type="GO" id="GO:0007188">
    <property type="term" value="P:adenylate cyclase-modulating G protein-coupled receptor signaling pathway"/>
    <property type="evidence" value="ECO:0007669"/>
    <property type="project" value="TreeGrafter"/>
</dbReference>
<dbReference type="PANTHER" id="PTHR45620">
    <property type="entry name" value="PDF RECEPTOR-LIKE PROTEIN-RELATED"/>
    <property type="match status" value="1"/>
</dbReference>
<evidence type="ECO:0000256" key="5">
    <source>
        <dbReference type="SAM" id="Phobius"/>
    </source>
</evidence>
<dbReference type="Proteomes" id="UP000271974">
    <property type="component" value="Unassembled WGS sequence"/>
</dbReference>
<evidence type="ECO:0000313" key="9">
    <source>
        <dbReference type="Proteomes" id="UP000271974"/>
    </source>
</evidence>
<evidence type="ECO:0000256" key="6">
    <source>
        <dbReference type="SAM" id="SignalP"/>
    </source>
</evidence>
<keyword evidence="4 5" id="KW-0472">Membrane</keyword>
<evidence type="ECO:0000256" key="3">
    <source>
        <dbReference type="ARBA" id="ARBA00022989"/>
    </source>
</evidence>
<dbReference type="GO" id="GO:0007166">
    <property type="term" value="P:cell surface receptor signaling pathway"/>
    <property type="evidence" value="ECO:0007669"/>
    <property type="project" value="InterPro"/>
</dbReference>
<comment type="caution">
    <text evidence="8">The sequence shown here is derived from an EMBL/GenBank/DDBJ whole genome shotgun (WGS) entry which is preliminary data.</text>
</comment>
<feature type="chain" id="PRO_5018604433" description="G-protein coupled receptors family 2 profile 2 domain-containing protein" evidence="6">
    <location>
        <begin position="23"/>
        <end position="97"/>
    </location>
</feature>
<dbReference type="Pfam" id="PF00002">
    <property type="entry name" value="7tm_2"/>
    <property type="match status" value="1"/>
</dbReference>
<dbReference type="Gene3D" id="1.20.1070.10">
    <property type="entry name" value="Rhodopsin 7-helix transmembrane proteins"/>
    <property type="match status" value="1"/>
</dbReference>
<feature type="transmembrane region" description="Helical" evidence="5">
    <location>
        <begin position="64"/>
        <end position="88"/>
    </location>
</feature>
<keyword evidence="9" id="KW-1185">Reference proteome</keyword>
<evidence type="ECO:0000256" key="2">
    <source>
        <dbReference type="ARBA" id="ARBA00022692"/>
    </source>
</evidence>
<accession>A0A3S1BFS7</accession>
<feature type="non-terminal residue" evidence="8">
    <location>
        <position position="97"/>
    </location>
</feature>
<protein>
    <recommendedName>
        <fullName evidence="7">G-protein coupled receptors family 2 profile 2 domain-containing protein</fullName>
    </recommendedName>
</protein>
<evidence type="ECO:0000259" key="7">
    <source>
        <dbReference type="PROSITE" id="PS50261"/>
    </source>
</evidence>
<gene>
    <name evidence="8" type="ORF">EGW08_012461</name>
</gene>
<comment type="subcellular location">
    <subcellularLocation>
        <location evidence="1">Membrane</location>
        <topology evidence="1">Multi-pass membrane protein</topology>
    </subcellularLocation>
</comment>
<feature type="domain" description="G-protein coupled receptors family 2 profile 2" evidence="7">
    <location>
        <begin position="1"/>
        <end position="89"/>
    </location>
</feature>
<sequence>TLQVNFFLLFNILRILLSKIRAFNSSEHNQNRRAVKATLILVPLLGLQNLLTAVKPSMGREASFYWELVNAIFISFQGAAVSLIFCFFNGEVTSVVR</sequence>
<keyword evidence="2 5" id="KW-0812">Transmembrane</keyword>
<proteinExistence type="predicted"/>
<name>A0A3S1BFS7_ELYCH</name>
<feature type="non-terminal residue" evidence="8">
    <location>
        <position position="1"/>
    </location>
</feature>
<feature type="signal peptide" evidence="6">
    <location>
        <begin position="1"/>
        <end position="22"/>
    </location>
</feature>
<dbReference type="InterPro" id="IPR017981">
    <property type="entry name" value="GPCR_2-like_7TM"/>
</dbReference>
<dbReference type="InterPro" id="IPR017983">
    <property type="entry name" value="GPCR_2_secretin-like_CS"/>
</dbReference>
<dbReference type="GO" id="GO:0008528">
    <property type="term" value="F:G protein-coupled peptide receptor activity"/>
    <property type="evidence" value="ECO:0007669"/>
    <property type="project" value="TreeGrafter"/>
</dbReference>
<keyword evidence="3 5" id="KW-1133">Transmembrane helix</keyword>
<dbReference type="STRING" id="188477.A0A3S1BFS7"/>
<dbReference type="PROSITE" id="PS00650">
    <property type="entry name" value="G_PROTEIN_RECEP_F2_2"/>
    <property type="match status" value="1"/>
</dbReference>
<organism evidence="8 9">
    <name type="scientific">Elysia chlorotica</name>
    <name type="common">Eastern emerald elysia</name>
    <name type="synonym">Sea slug</name>
    <dbReference type="NCBI Taxonomy" id="188477"/>
    <lineage>
        <taxon>Eukaryota</taxon>
        <taxon>Metazoa</taxon>
        <taxon>Spiralia</taxon>
        <taxon>Lophotrochozoa</taxon>
        <taxon>Mollusca</taxon>
        <taxon>Gastropoda</taxon>
        <taxon>Heterobranchia</taxon>
        <taxon>Euthyneura</taxon>
        <taxon>Panpulmonata</taxon>
        <taxon>Sacoglossa</taxon>
        <taxon>Placobranchoidea</taxon>
        <taxon>Plakobranchidae</taxon>
        <taxon>Elysia</taxon>
    </lineage>
</organism>
<dbReference type="GO" id="GO:0005886">
    <property type="term" value="C:plasma membrane"/>
    <property type="evidence" value="ECO:0007669"/>
    <property type="project" value="TreeGrafter"/>
</dbReference>
<dbReference type="PANTHER" id="PTHR45620:SF42">
    <property type="entry name" value="G-PROTEIN COUPLED RECEPTOR SEB-2"/>
    <property type="match status" value="1"/>
</dbReference>
<evidence type="ECO:0000256" key="4">
    <source>
        <dbReference type="ARBA" id="ARBA00023136"/>
    </source>
</evidence>
<dbReference type="AlphaFoldDB" id="A0A3S1BFS7"/>
<dbReference type="EMBL" id="RQTK01000428">
    <property type="protein sequence ID" value="RUS79777.1"/>
    <property type="molecule type" value="Genomic_DNA"/>
</dbReference>
<keyword evidence="6" id="KW-0732">Signal</keyword>
<reference evidence="8 9" key="1">
    <citation type="submission" date="2019-01" db="EMBL/GenBank/DDBJ databases">
        <title>A draft genome assembly of the solar-powered sea slug Elysia chlorotica.</title>
        <authorList>
            <person name="Cai H."/>
            <person name="Li Q."/>
            <person name="Fang X."/>
            <person name="Li J."/>
            <person name="Curtis N.E."/>
            <person name="Altenburger A."/>
            <person name="Shibata T."/>
            <person name="Feng M."/>
            <person name="Maeda T."/>
            <person name="Schwartz J.A."/>
            <person name="Shigenobu S."/>
            <person name="Lundholm N."/>
            <person name="Nishiyama T."/>
            <person name="Yang H."/>
            <person name="Hasebe M."/>
            <person name="Li S."/>
            <person name="Pierce S.K."/>
            <person name="Wang J."/>
        </authorList>
    </citation>
    <scope>NUCLEOTIDE SEQUENCE [LARGE SCALE GENOMIC DNA]</scope>
    <source>
        <strain evidence="8">EC2010</strain>
        <tissue evidence="8">Whole organism of an adult</tissue>
    </source>
</reference>
<dbReference type="OrthoDB" id="6022368at2759"/>
<evidence type="ECO:0000256" key="1">
    <source>
        <dbReference type="ARBA" id="ARBA00004141"/>
    </source>
</evidence>
<evidence type="ECO:0000313" key="8">
    <source>
        <dbReference type="EMBL" id="RUS79777.1"/>
    </source>
</evidence>